<accession>A0AAW0ZGW5</accession>
<dbReference type="Proteomes" id="UP001432146">
    <property type="component" value="Unassembled WGS sequence"/>
</dbReference>
<reference evidence="1 2" key="1">
    <citation type="submission" date="2024-05" db="EMBL/GenBank/DDBJ databases">
        <title>The nuclear and mitochondrial genome assemblies of Tetragonisca angustula (Apidae: Meliponini), a tiny yet remarkable pollinator in the Neotropics.</title>
        <authorList>
            <person name="Ferrari R."/>
            <person name="Ricardo P.C."/>
            <person name="Dias F.C."/>
            <person name="Araujo N.S."/>
            <person name="Soares D.O."/>
            <person name="Zhou Q.-S."/>
            <person name="Zhu C.-D."/>
            <person name="Coutinho L."/>
            <person name="Airas M.C."/>
            <person name="Batista T.M."/>
        </authorList>
    </citation>
    <scope>NUCLEOTIDE SEQUENCE [LARGE SCALE GENOMIC DNA]</scope>
    <source>
        <strain evidence="1">ASF017062</strain>
        <tissue evidence="1">Abdomen</tissue>
    </source>
</reference>
<evidence type="ECO:0000313" key="1">
    <source>
        <dbReference type="EMBL" id="KAK9296747.1"/>
    </source>
</evidence>
<comment type="caution">
    <text evidence="1">The sequence shown here is derived from an EMBL/GenBank/DDBJ whole genome shotgun (WGS) entry which is preliminary data.</text>
</comment>
<proteinExistence type="predicted"/>
<dbReference type="Gene3D" id="3.60.10.10">
    <property type="entry name" value="Endonuclease/exonuclease/phosphatase"/>
    <property type="match status" value="1"/>
</dbReference>
<dbReference type="SUPFAM" id="SSF56219">
    <property type="entry name" value="DNase I-like"/>
    <property type="match status" value="1"/>
</dbReference>
<sequence length="81" mass="9284">MHFGRIALINVNHSTDAQELMKQTVLELKFDLAVICEPYEPMDRDDWREDLTGTVAIYRNSNMSTLPLRTIKAGEGFIGER</sequence>
<name>A0AAW0ZGW5_9HYME</name>
<protein>
    <submittedName>
        <fullName evidence="1">Uncharacterized protein</fullName>
    </submittedName>
</protein>
<evidence type="ECO:0000313" key="2">
    <source>
        <dbReference type="Proteomes" id="UP001432146"/>
    </source>
</evidence>
<dbReference type="EMBL" id="JAWNGG020000205">
    <property type="protein sequence ID" value="KAK9296747.1"/>
    <property type="molecule type" value="Genomic_DNA"/>
</dbReference>
<dbReference type="AlphaFoldDB" id="A0AAW0ZGW5"/>
<organism evidence="1 2">
    <name type="scientific">Tetragonisca angustula</name>
    <dbReference type="NCBI Taxonomy" id="166442"/>
    <lineage>
        <taxon>Eukaryota</taxon>
        <taxon>Metazoa</taxon>
        <taxon>Ecdysozoa</taxon>
        <taxon>Arthropoda</taxon>
        <taxon>Hexapoda</taxon>
        <taxon>Insecta</taxon>
        <taxon>Pterygota</taxon>
        <taxon>Neoptera</taxon>
        <taxon>Endopterygota</taxon>
        <taxon>Hymenoptera</taxon>
        <taxon>Apocrita</taxon>
        <taxon>Aculeata</taxon>
        <taxon>Apoidea</taxon>
        <taxon>Anthophila</taxon>
        <taxon>Apidae</taxon>
        <taxon>Tetragonisca</taxon>
    </lineage>
</organism>
<gene>
    <name evidence="1" type="ORF">QLX08_009360</name>
</gene>
<keyword evidence="2" id="KW-1185">Reference proteome</keyword>
<dbReference type="InterPro" id="IPR036691">
    <property type="entry name" value="Endo/exonu/phosph_ase_sf"/>
</dbReference>